<dbReference type="InterPro" id="IPR011231">
    <property type="entry name" value="Phage_VT1-Sakai_H0018"/>
</dbReference>
<evidence type="ECO:0000313" key="2">
    <source>
        <dbReference type="EMBL" id="MBB3037430.1"/>
    </source>
</evidence>
<feature type="region of interest" description="Disordered" evidence="1">
    <location>
        <begin position="93"/>
        <end position="124"/>
    </location>
</feature>
<organism evidence="3 4">
    <name type="scientific">Hoyosella altamirensis</name>
    <dbReference type="NCBI Taxonomy" id="616997"/>
    <lineage>
        <taxon>Bacteria</taxon>
        <taxon>Bacillati</taxon>
        <taxon>Actinomycetota</taxon>
        <taxon>Actinomycetes</taxon>
        <taxon>Mycobacteriales</taxon>
        <taxon>Hoyosellaceae</taxon>
        <taxon>Hoyosella</taxon>
    </lineage>
</organism>
<dbReference type="RefSeq" id="WP_064441183.1">
    <property type="nucleotide sequence ID" value="NZ_BDDI01000012.1"/>
</dbReference>
<name>A0A839RM21_9ACTN</name>
<dbReference type="EMBL" id="JACHWS010000002">
    <property type="protein sequence ID" value="MBB3037447.1"/>
    <property type="molecule type" value="Genomic_DNA"/>
</dbReference>
<evidence type="ECO:0008006" key="5">
    <source>
        <dbReference type="Google" id="ProtNLM"/>
    </source>
</evidence>
<evidence type="ECO:0000313" key="3">
    <source>
        <dbReference type="EMBL" id="MBB3037447.1"/>
    </source>
</evidence>
<protein>
    <recommendedName>
        <fullName evidence="5">DUF2190 domain-containing protein</fullName>
    </recommendedName>
</protein>
<proteinExistence type="predicted"/>
<dbReference type="OrthoDB" id="4377158at2"/>
<reference evidence="3 4" key="1">
    <citation type="submission" date="2020-08" db="EMBL/GenBank/DDBJ databases">
        <title>Sequencing the genomes of 1000 actinobacteria strains.</title>
        <authorList>
            <person name="Klenk H.-P."/>
        </authorList>
    </citation>
    <scope>NUCLEOTIDE SEQUENCE [LARGE SCALE GENOMIC DNA]</scope>
    <source>
        <strain evidence="3 4">DSM 45258</strain>
    </source>
</reference>
<sequence length="124" mass="12347">MPLIGVDVFNPGGDLSARATTAINRRQFVTIAGDTDPDGAPTIEVADEGALVFGVAKHDAKEGELVAVARGAGRVVTVKASAPITAGQIVEANSGDAAPHGTGQPAGQAINTVPADGTAHISLR</sequence>
<dbReference type="AlphaFoldDB" id="A0A839RM21"/>
<keyword evidence="4" id="KW-1185">Reference proteome</keyword>
<gene>
    <name evidence="2" type="ORF">FHU29_001879</name>
    <name evidence="3" type="ORF">FHU29_001896</name>
</gene>
<accession>A0A839RM21</accession>
<dbReference type="Pfam" id="PF09956">
    <property type="entry name" value="Phage_cement_2"/>
    <property type="match status" value="1"/>
</dbReference>
<comment type="caution">
    <text evidence="3">The sequence shown here is derived from an EMBL/GenBank/DDBJ whole genome shotgun (WGS) entry which is preliminary data.</text>
</comment>
<evidence type="ECO:0000256" key="1">
    <source>
        <dbReference type="SAM" id="MobiDB-lite"/>
    </source>
</evidence>
<dbReference type="Proteomes" id="UP000567922">
    <property type="component" value="Unassembled WGS sequence"/>
</dbReference>
<dbReference type="EMBL" id="JACHWS010000002">
    <property type="protein sequence ID" value="MBB3037430.1"/>
    <property type="molecule type" value="Genomic_DNA"/>
</dbReference>
<evidence type="ECO:0000313" key="4">
    <source>
        <dbReference type="Proteomes" id="UP000567922"/>
    </source>
</evidence>